<dbReference type="KEGG" id="csa:Csal_0464"/>
<dbReference type="eggNOG" id="COG3631">
    <property type="taxonomic scope" value="Bacteria"/>
</dbReference>
<sequence>MSQDTALATFCRVFEKLDKRCTRSLENLYTEDVEFTDPLHHIEGRAPLMRYYEDMLANVQTCRFEVTQRFREGDDALLVWTLHLAHPRLARGRTVCISGCSQLTFRGDRICRHRDHFDAGAMLYEHVPLLGTMIRWLKRRVDPARHSR</sequence>
<dbReference type="Gene3D" id="3.10.450.50">
    <property type="match status" value="1"/>
</dbReference>
<protein>
    <recommendedName>
        <fullName evidence="1">SnoaL-like domain-containing protein</fullName>
    </recommendedName>
</protein>
<gene>
    <name evidence="2" type="ordered locus">Csal_0464</name>
</gene>
<name>Q1R0D2_CHRI1</name>
<organism evidence="2 3">
    <name type="scientific">Chromohalobacter israelensis (strain ATCC BAA-138 / DSM 3043 / CIP 106854 / NCIMB 13768 / 1H11)</name>
    <name type="common">Chromohalobacter salexigens</name>
    <dbReference type="NCBI Taxonomy" id="290398"/>
    <lineage>
        <taxon>Bacteria</taxon>
        <taxon>Pseudomonadati</taxon>
        <taxon>Pseudomonadota</taxon>
        <taxon>Gammaproteobacteria</taxon>
        <taxon>Oceanospirillales</taxon>
        <taxon>Halomonadaceae</taxon>
        <taxon>Chromohalobacter</taxon>
    </lineage>
</organism>
<dbReference type="InterPro" id="IPR032710">
    <property type="entry name" value="NTF2-like_dom_sf"/>
</dbReference>
<accession>Q1R0D2</accession>
<dbReference type="HOGENOM" id="CLU_122429_0_0_6"/>
<dbReference type="Pfam" id="PF12680">
    <property type="entry name" value="SnoaL_2"/>
    <property type="match status" value="1"/>
</dbReference>
<keyword evidence="3" id="KW-1185">Reference proteome</keyword>
<dbReference type="RefSeq" id="WP_011505772.1">
    <property type="nucleotide sequence ID" value="NC_007963.1"/>
</dbReference>
<evidence type="ECO:0000259" key="1">
    <source>
        <dbReference type="Pfam" id="PF12680"/>
    </source>
</evidence>
<reference evidence="2 3" key="1">
    <citation type="journal article" date="2011" name="Stand. Genomic Sci.">
        <title>Complete genome sequence of the halophilic and highly halotolerant Chromohalobacter salexigens type strain (1H11(T)).</title>
        <authorList>
            <person name="Copeland A."/>
            <person name="O'Connor K."/>
            <person name="Lucas S."/>
            <person name="Lapidus A."/>
            <person name="Berry K.W."/>
            <person name="Detter J.C."/>
            <person name="Del Rio T.G."/>
            <person name="Hammon N."/>
            <person name="Dalin E."/>
            <person name="Tice H."/>
            <person name="Pitluck S."/>
            <person name="Bruce D."/>
            <person name="Goodwin L."/>
            <person name="Han C."/>
            <person name="Tapia R."/>
            <person name="Saunders E."/>
            <person name="Schmutz J."/>
            <person name="Brettin T."/>
            <person name="Larimer F."/>
            <person name="Land M."/>
            <person name="Hauser L."/>
            <person name="Vargas C."/>
            <person name="Nieto J.J."/>
            <person name="Kyrpides N.C."/>
            <person name="Ivanova N."/>
            <person name="Goker M."/>
            <person name="Klenk H.P."/>
            <person name="Csonka L.N."/>
            <person name="Woyke T."/>
        </authorList>
    </citation>
    <scope>NUCLEOTIDE SEQUENCE [LARGE SCALE GENOMIC DNA]</scope>
    <source>
        <strain evidence="3">ATCC BAA-138 / DSM 3043 / CIP 106854 / NCIMB 13768 / 1H11</strain>
    </source>
</reference>
<dbReference type="OrthoDB" id="1115105at2"/>
<proteinExistence type="predicted"/>
<dbReference type="Proteomes" id="UP000000239">
    <property type="component" value="Chromosome"/>
</dbReference>
<feature type="domain" description="SnoaL-like" evidence="1">
    <location>
        <begin position="12"/>
        <end position="113"/>
    </location>
</feature>
<evidence type="ECO:0000313" key="3">
    <source>
        <dbReference type="Proteomes" id="UP000000239"/>
    </source>
</evidence>
<dbReference type="GeneID" id="95333216"/>
<dbReference type="EMBL" id="CP000285">
    <property type="protein sequence ID" value="ABE57826.1"/>
    <property type="molecule type" value="Genomic_DNA"/>
</dbReference>
<evidence type="ECO:0000313" key="2">
    <source>
        <dbReference type="EMBL" id="ABE57826.1"/>
    </source>
</evidence>
<dbReference type="SUPFAM" id="SSF54427">
    <property type="entry name" value="NTF2-like"/>
    <property type="match status" value="1"/>
</dbReference>
<dbReference type="InterPro" id="IPR037401">
    <property type="entry name" value="SnoaL-like"/>
</dbReference>
<dbReference type="STRING" id="290398.Csal_0464"/>
<dbReference type="AlphaFoldDB" id="Q1R0D2"/>